<sequence length="174" mass="19197">MLSCVTVVLTFSTRQACTQSSILMVPYHPLASQLRKVSQMTQMKRTFTLPVHGIVTSPFGSRWGRLHAGVDIANSIGTPIYPASGGFIIRSGWFGGYGYSVDIRHFNGYLTRYGHMSKLEAPIGKFVSRNDKIGLMGSTGHSTGPHLHFEIRNHYNVPIDPKSFEPELNVGDSV</sequence>
<dbReference type="InterPro" id="IPR016047">
    <property type="entry name" value="M23ase_b-sheet_dom"/>
</dbReference>
<dbReference type="PANTHER" id="PTHR21666:SF270">
    <property type="entry name" value="MUREIN HYDROLASE ACTIVATOR ENVC"/>
    <property type="match status" value="1"/>
</dbReference>
<comment type="caution">
    <text evidence="2">The sequence shown here is derived from an EMBL/GenBank/DDBJ whole genome shotgun (WGS) entry which is preliminary data.</text>
</comment>
<dbReference type="EMBL" id="BLWB01000020">
    <property type="protein sequence ID" value="GFM95143.1"/>
    <property type="molecule type" value="Genomic_RNA"/>
</dbReference>
<dbReference type="InterPro" id="IPR011055">
    <property type="entry name" value="Dup_hybrid_motif"/>
</dbReference>
<dbReference type="PANTHER" id="PTHR21666">
    <property type="entry name" value="PEPTIDASE-RELATED"/>
    <property type="match status" value="1"/>
</dbReference>
<accession>A0A6L2ZKS4</accession>
<dbReference type="GO" id="GO:0004222">
    <property type="term" value="F:metalloendopeptidase activity"/>
    <property type="evidence" value="ECO:0007669"/>
    <property type="project" value="TreeGrafter"/>
</dbReference>
<name>A0A6L2ZKS4_9ZZZZ</name>
<dbReference type="Pfam" id="PF01551">
    <property type="entry name" value="Peptidase_M23"/>
    <property type="match status" value="1"/>
</dbReference>
<evidence type="ECO:0000313" key="2">
    <source>
        <dbReference type="EMBL" id="GFM95143.1"/>
    </source>
</evidence>
<dbReference type="SUPFAM" id="SSF51261">
    <property type="entry name" value="Duplicated hybrid motif"/>
    <property type="match status" value="1"/>
</dbReference>
<feature type="domain" description="M23ase beta-sheet core" evidence="1">
    <location>
        <begin position="66"/>
        <end position="161"/>
    </location>
</feature>
<dbReference type="CDD" id="cd12797">
    <property type="entry name" value="M23_peptidase"/>
    <property type="match status" value="1"/>
</dbReference>
<reference evidence="2" key="1">
    <citation type="submission" date="2020-05" db="EMBL/GenBank/DDBJ databases">
        <title>Diverged and active partitiviruses in Lichen.</title>
        <authorList>
            <person name="Urayama S."/>
            <person name="Doi N."/>
            <person name="Kondo F."/>
            <person name="Chiba Y."/>
            <person name="Takaki Y."/>
            <person name="Hirai M."/>
            <person name="Minegishi Y."/>
            <person name="Hagiwara D."/>
            <person name="Nunoura T."/>
        </authorList>
    </citation>
    <scope>NUCLEOTIDE SEQUENCE</scope>
</reference>
<protein>
    <submittedName>
        <fullName evidence="2">Metallopeptidase</fullName>
    </submittedName>
</protein>
<gene>
    <name evidence="2" type="ORF">MMARV_C020P4</name>
</gene>
<dbReference type="InterPro" id="IPR050570">
    <property type="entry name" value="Cell_wall_metabolism_enzyme"/>
</dbReference>
<proteinExistence type="predicted"/>
<dbReference type="AlphaFoldDB" id="A0A6L2ZKS4"/>
<organism evidence="2">
    <name type="scientific">viral metagenome</name>
    <dbReference type="NCBI Taxonomy" id="1070528"/>
    <lineage>
        <taxon>unclassified sequences</taxon>
        <taxon>metagenomes</taxon>
        <taxon>organismal metagenomes</taxon>
    </lineage>
</organism>
<dbReference type="Gene3D" id="2.70.70.10">
    <property type="entry name" value="Glucose Permease (Domain IIA)"/>
    <property type="match status" value="1"/>
</dbReference>
<evidence type="ECO:0000259" key="1">
    <source>
        <dbReference type="Pfam" id="PF01551"/>
    </source>
</evidence>